<keyword evidence="1" id="KW-1133">Transmembrane helix</keyword>
<accession>A0A2P6S1W1</accession>
<reference evidence="2 3" key="1">
    <citation type="journal article" date="2018" name="Nat. Genet.">
        <title>The Rosa genome provides new insights in the design of modern roses.</title>
        <authorList>
            <person name="Bendahmane M."/>
        </authorList>
    </citation>
    <scope>NUCLEOTIDE SEQUENCE [LARGE SCALE GENOMIC DNA]</scope>
    <source>
        <strain evidence="3">cv. Old Blush</strain>
    </source>
</reference>
<feature type="transmembrane region" description="Helical" evidence="1">
    <location>
        <begin position="7"/>
        <end position="27"/>
    </location>
</feature>
<dbReference type="Proteomes" id="UP000238479">
    <property type="component" value="Chromosome 2"/>
</dbReference>
<proteinExistence type="predicted"/>
<name>A0A2P6S1W1_ROSCH</name>
<keyword evidence="1" id="KW-0812">Transmembrane</keyword>
<evidence type="ECO:0000313" key="2">
    <source>
        <dbReference type="EMBL" id="PRQ52636.1"/>
    </source>
</evidence>
<keyword evidence="1" id="KW-0472">Membrane</keyword>
<dbReference type="AlphaFoldDB" id="A0A2P6S1W1"/>
<organism evidence="2 3">
    <name type="scientific">Rosa chinensis</name>
    <name type="common">China rose</name>
    <dbReference type="NCBI Taxonomy" id="74649"/>
    <lineage>
        <taxon>Eukaryota</taxon>
        <taxon>Viridiplantae</taxon>
        <taxon>Streptophyta</taxon>
        <taxon>Embryophyta</taxon>
        <taxon>Tracheophyta</taxon>
        <taxon>Spermatophyta</taxon>
        <taxon>Magnoliopsida</taxon>
        <taxon>eudicotyledons</taxon>
        <taxon>Gunneridae</taxon>
        <taxon>Pentapetalae</taxon>
        <taxon>rosids</taxon>
        <taxon>fabids</taxon>
        <taxon>Rosales</taxon>
        <taxon>Rosaceae</taxon>
        <taxon>Rosoideae</taxon>
        <taxon>Rosoideae incertae sedis</taxon>
        <taxon>Rosa</taxon>
    </lineage>
</organism>
<evidence type="ECO:0000313" key="3">
    <source>
        <dbReference type="Proteomes" id="UP000238479"/>
    </source>
</evidence>
<comment type="caution">
    <text evidence="2">The sequence shown here is derived from an EMBL/GenBank/DDBJ whole genome shotgun (WGS) entry which is preliminary data.</text>
</comment>
<dbReference type="Gramene" id="PRQ52636">
    <property type="protein sequence ID" value="PRQ52636"/>
    <property type="gene ID" value="RchiOBHm_Chr2g0157641"/>
</dbReference>
<gene>
    <name evidence="2" type="ORF">RchiOBHm_Chr2g0157641</name>
</gene>
<sequence>MAMIRRSTAAGFWVSTAVVIILFAVWVEEVEGWTDLGPCGRRTRGGMNDPTCFWGKSGKGSRKIVKKLAVFGRTEVSVDPEVDEKPDGPADELDDENINNNVVIVGH</sequence>
<evidence type="ECO:0000256" key="1">
    <source>
        <dbReference type="SAM" id="Phobius"/>
    </source>
</evidence>
<dbReference type="EMBL" id="PDCK01000040">
    <property type="protein sequence ID" value="PRQ52636.1"/>
    <property type="molecule type" value="Genomic_DNA"/>
</dbReference>
<protein>
    <submittedName>
        <fullName evidence="2">Uncharacterized protein</fullName>
    </submittedName>
</protein>
<keyword evidence="3" id="KW-1185">Reference proteome</keyword>